<comment type="caution">
    <text evidence="10">The sequence shown here is derived from an EMBL/GenBank/DDBJ whole genome shotgun (WGS) entry which is preliminary data.</text>
</comment>
<dbReference type="EMBL" id="RCMG01000085">
    <property type="protein sequence ID" value="KAG2864208.1"/>
    <property type="molecule type" value="Genomic_DNA"/>
</dbReference>
<evidence type="ECO:0000256" key="2">
    <source>
        <dbReference type="ARBA" id="ARBA00022679"/>
    </source>
</evidence>
<dbReference type="PANTHER" id="PTHR37984:SF5">
    <property type="entry name" value="PROTEIN NYNRIN-LIKE"/>
    <property type="match status" value="1"/>
</dbReference>
<protein>
    <recommendedName>
        <fullName evidence="1">RNA-directed DNA polymerase</fullName>
        <ecNumber evidence="1">2.7.7.49</ecNumber>
    </recommendedName>
</protein>
<dbReference type="InterPro" id="IPR001584">
    <property type="entry name" value="Integrase_cat-core"/>
</dbReference>
<dbReference type="VEuPathDB" id="FungiDB:PC110_g5305"/>
<organism evidence="10 11">
    <name type="scientific">Phytophthora cactorum</name>
    <dbReference type="NCBI Taxonomy" id="29920"/>
    <lineage>
        <taxon>Eukaryota</taxon>
        <taxon>Sar</taxon>
        <taxon>Stramenopiles</taxon>
        <taxon>Oomycota</taxon>
        <taxon>Peronosporomycetes</taxon>
        <taxon>Peronosporales</taxon>
        <taxon>Peronosporaceae</taxon>
        <taxon>Phytophthora</taxon>
    </lineage>
</organism>
<evidence type="ECO:0000256" key="5">
    <source>
        <dbReference type="ARBA" id="ARBA00022759"/>
    </source>
</evidence>
<dbReference type="InterPro" id="IPR005162">
    <property type="entry name" value="Retrotrans_gag_dom"/>
</dbReference>
<dbReference type="PROSITE" id="PS50994">
    <property type="entry name" value="INTEGRASE"/>
    <property type="match status" value="1"/>
</dbReference>
<dbReference type="Gene3D" id="3.30.70.270">
    <property type="match status" value="1"/>
</dbReference>
<dbReference type="GO" id="GO:0003676">
    <property type="term" value="F:nucleic acid binding"/>
    <property type="evidence" value="ECO:0007669"/>
    <property type="project" value="InterPro"/>
</dbReference>
<dbReference type="PANTHER" id="PTHR37984">
    <property type="entry name" value="PROTEIN CBG26694"/>
    <property type="match status" value="1"/>
</dbReference>
<dbReference type="VEuPathDB" id="FungiDB:PC110_g11275"/>
<dbReference type="InterPro" id="IPR021109">
    <property type="entry name" value="Peptidase_aspartic_dom_sf"/>
</dbReference>
<feature type="compositionally biased region" description="Basic and acidic residues" evidence="8">
    <location>
        <begin position="589"/>
        <end position="604"/>
    </location>
</feature>
<dbReference type="InterPro" id="IPR041588">
    <property type="entry name" value="Integrase_H2C2"/>
</dbReference>
<keyword evidence="3" id="KW-0548">Nucleotidyltransferase</keyword>
<dbReference type="CDD" id="cd00303">
    <property type="entry name" value="retropepsin_like"/>
    <property type="match status" value="1"/>
</dbReference>
<evidence type="ECO:0000256" key="7">
    <source>
        <dbReference type="ARBA" id="ARBA00022918"/>
    </source>
</evidence>
<accession>A0A8T0ZP37</accession>
<feature type="compositionally biased region" description="Basic residues" evidence="8">
    <location>
        <begin position="630"/>
        <end position="642"/>
    </location>
</feature>
<keyword evidence="2" id="KW-0808">Transferase</keyword>
<keyword evidence="6" id="KW-0378">Hydrolase</keyword>
<dbReference type="Proteomes" id="UP000735874">
    <property type="component" value="Unassembled WGS sequence"/>
</dbReference>
<evidence type="ECO:0000259" key="9">
    <source>
        <dbReference type="PROSITE" id="PS50994"/>
    </source>
</evidence>
<dbReference type="EC" id="2.7.7.49" evidence="1"/>
<evidence type="ECO:0000256" key="6">
    <source>
        <dbReference type="ARBA" id="ARBA00022801"/>
    </source>
</evidence>
<dbReference type="InterPro" id="IPR043128">
    <property type="entry name" value="Rev_trsase/Diguanyl_cyclase"/>
</dbReference>
<feature type="compositionally biased region" description="Polar residues" evidence="8">
    <location>
        <begin position="543"/>
        <end position="553"/>
    </location>
</feature>
<dbReference type="FunFam" id="3.30.70.270:FF:000026">
    <property type="entry name" value="Transposon Ty3-G Gag-Pol polyprotein"/>
    <property type="match status" value="1"/>
</dbReference>
<dbReference type="InterPro" id="IPR036397">
    <property type="entry name" value="RNaseH_sf"/>
</dbReference>
<dbReference type="VEuPathDB" id="FungiDB:PC110_g18879"/>
<dbReference type="SUPFAM" id="SSF53098">
    <property type="entry name" value="Ribonuclease H-like"/>
    <property type="match status" value="1"/>
</dbReference>
<dbReference type="InterPro" id="IPR012337">
    <property type="entry name" value="RNaseH-like_sf"/>
</dbReference>
<evidence type="ECO:0000313" key="11">
    <source>
        <dbReference type="Proteomes" id="UP000735874"/>
    </source>
</evidence>
<dbReference type="InterPro" id="IPR043502">
    <property type="entry name" value="DNA/RNA_pol_sf"/>
</dbReference>
<dbReference type="InterPro" id="IPR050951">
    <property type="entry name" value="Retrovirus_Pol_polyprotein"/>
</dbReference>
<evidence type="ECO:0000256" key="4">
    <source>
        <dbReference type="ARBA" id="ARBA00022722"/>
    </source>
</evidence>
<keyword evidence="7" id="KW-0695">RNA-directed DNA polymerase</keyword>
<dbReference type="Pfam" id="PF17917">
    <property type="entry name" value="RT_RNaseH"/>
    <property type="match status" value="1"/>
</dbReference>
<dbReference type="InterPro" id="IPR041373">
    <property type="entry name" value="RT_RNaseH"/>
</dbReference>
<dbReference type="GO" id="GO:0015074">
    <property type="term" value="P:DNA integration"/>
    <property type="evidence" value="ECO:0007669"/>
    <property type="project" value="InterPro"/>
</dbReference>
<evidence type="ECO:0000256" key="3">
    <source>
        <dbReference type="ARBA" id="ARBA00022695"/>
    </source>
</evidence>
<dbReference type="AlphaFoldDB" id="A0A8T0ZP37"/>
<reference evidence="10" key="1">
    <citation type="submission" date="2018-10" db="EMBL/GenBank/DDBJ databases">
        <title>Effector identification in a new, highly contiguous assembly of the strawberry crown rot pathogen Phytophthora cactorum.</title>
        <authorList>
            <person name="Armitage A.D."/>
            <person name="Nellist C.F."/>
            <person name="Bates H."/>
            <person name="Vickerstaff R.J."/>
            <person name="Harrison R.J."/>
        </authorList>
    </citation>
    <scope>NUCLEOTIDE SEQUENCE</scope>
    <source>
        <strain evidence="10">15-7</strain>
    </source>
</reference>
<gene>
    <name evidence="10" type="ORF">PC113_g4775</name>
</gene>
<sequence>MEYPVFTNFPPAQQDALNKLMFLLGPEGISHLASQGPEAVNARLESLSRYENALLEHAQERMSAATAAASATREESTRPKPFLVSVKTIEGKDRENLLLWTREVEMAMGTPVDAAFPTWAQSKQQLSRVFAPPHQAYRIRSRFLATRQGKKELLDYVQELRTLIAGTAVDPLPEAVTLTVSMEGLRTSVARTEVFRVHPSSFEEAVSVALNAEHNFRSARSGWYAGSAGSSSGPEPMDLSYAEGEEAELLTEEQCASIRRCFTYGSTRHLRASCPAQGSAEPSLWLVAGKRGQQDPAPKRAGLSYEKNVCKPGLLVVQANVKGFEKSWRVLIDSGASGNYARRSTLEGGQQYAEALEVQTRDTISVRLATGTLVTVSKVSVDLGVKFLDFDSVERYLVLDLDSRYDLILGMAWLERHEPWIDWRSKTLGATHLAPIGALVHEPTSARKQKRFWRGHEAESALVLGIRMSELVSNEVAIVHEQGLQDVRGAARYPRSRAGLVSDPLLCPDKDERGVARNPLSGTDMVNDLPLRAPESRRGVTRNPLSGVSQVNDSPLRGPRGTVDRRSRHHGRSPGDAGGVAPIPLSEGHGPHGSELRVSRDTDSSLRTAGAVAPGRGDGDVTTPISSGRSRSRRKRRMRRRASVTSRTSDEVSNVTSSEAPRDCNPAKIKAIVEWPAPKNQKDLRKWLGFANYLHKYSANYAEIARPLSNLLKKDAPWCWEVGHDEAFQAVKDSLLQAPILALPDPDRPFSVVCDASDFAIGCALLQADAEGRERGIAFESRQLKAAEKNYPVHDKELLAMKYALVKFRVHLLGSKPFVIYTDHASLPTATQSPHLSQRMARWLSFFAEYNFEVKYKPGRLNVVADALSRRSDYELAHVTAVTSSVFDLIRAAYAHDDITDSEDASRVVIPHDEDLKYRILYEVHDTPVGGHLSREKTYDSMSTMYWWPKLYKWVGAYVLTCETCQRTKSSPHAAAPLASLPVPTGCWQSISMDFVFGLPKDKAGNTGIVVFVDCLSKMAHLAAVPDTIGGEGTALLFLERVFRQHGLPEAIVSDR</sequence>
<name>A0A8T0ZP37_9STRA</name>
<dbReference type="GO" id="GO:0016787">
    <property type="term" value="F:hydrolase activity"/>
    <property type="evidence" value="ECO:0007669"/>
    <property type="project" value="UniProtKB-KW"/>
</dbReference>
<keyword evidence="5" id="KW-0255">Endonuclease</keyword>
<dbReference type="Gene3D" id="1.10.340.70">
    <property type="match status" value="1"/>
</dbReference>
<dbReference type="Pfam" id="PF17921">
    <property type="entry name" value="Integrase_H2C2"/>
    <property type="match status" value="1"/>
</dbReference>
<proteinExistence type="predicted"/>
<evidence type="ECO:0000256" key="8">
    <source>
        <dbReference type="SAM" id="MobiDB-lite"/>
    </source>
</evidence>
<dbReference type="Gene3D" id="2.40.70.10">
    <property type="entry name" value="Acid Proteases"/>
    <property type="match status" value="1"/>
</dbReference>
<keyword evidence="4" id="KW-0540">Nuclease</keyword>
<dbReference type="Pfam" id="PF03732">
    <property type="entry name" value="Retrotrans_gag"/>
    <property type="match status" value="1"/>
</dbReference>
<dbReference type="CDD" id="cd09274">
    <property type="entry name" value="RNase_HI_RT_Ty3"/>
    <property type="match status" value="1"/>
</dbReference>
<feature type="domain" description="Integrase catalytic" evidence="9">
    <location>
        <begin position="978"/>
        <end position="1056"/>
    </location>
</feature>
<dbReference type="SUPFAM" id="SSF56672">
    <property type="entry name" value="DNA/RNA polymerases"/>
    <property type="match status" value="1"/>
</dbReference>
<dbReference type="Gene3D" id="3.30.420.10">
    <property type="entry name" value="Ribonuclease H-like superfamily/Ribonuclease H"/>
    <property type="match status" value="1"/>
</dbReference>
<feature type="region of interest" description="Disordered" evidence="8">
    <location>
        <begin position="501"/>
        <end position="662"/>
    </location>
</feature>
<dbReference type="GO" id="GO:0004519">
    <property type="term" value="F:endonuclease activity"/>
    <property type="evidence" value="ECO:0007669"/>
    <property type="project" value="UniProtKB-KW"/>
</dbReference>
<dbReference type="GO" id="GO:0003964">
    <property type="term" value="F:RNA-directed DNA polymerase activity"/>
    <property type="evidence" value="ECO:0007669"/>
    <property type="project" value="UniProtKB-KW"/>
</dbReference>
<evidence type="ECO:0000313" key="10">
    <source>
        <dbReference type="EMBL" id="KAG2864208.1"/>
    </source>
</evidence>
<dbReference type="VEuPathDB" id="FungiDB:PC110_g20174"/>
<dbReference type="Pfam" id="PF08284">
    <property type="entry name" value="RVP_2"/>
    <property type="match status" value="1"/>
</dbReference>
<dbReference type="FunFam" id="3.10.20.370:FF:000001">
    <property type="entry name" value="Retrovirus-related Pol polyprotein from transposon 17.6-like protein"/>
    <property type="match status" value="1"/>
</dbReference>
<dbReference type="VEuPathDB" id="FungiDB:PC110_g6921"/>
<evidence type="ECO:0000256" key="1">
    <source>
        <dbReference type="ARBA" id="ARBA00012493"/>
    </source>
</evidence>